<dbReference type="AlphaFoldDB" id="A0A2P1P7I9"/>
<dbReference type="Gene3D" id="1.10.150.20">
    <property type="entry name" value="5' to 3' exonuclease, C-terminal subdomain"/>
    <property type="match status" value="2"/>
</dbReference>
<dbReference type="Proteomes" id="UP000241762">
    <property type="component" value="Chromosome"/>
</dbReference>
<comment type="similarity">
    <text evidence="2 17">Belongs to the DNA polymerase type-A family.</text>
</comment>
<dbReference type="Gene3D" id="3.40.50.1010">
    <property type="entry name" value="5'-nuclease"/>
    <property type="match status" value="1"/>
</dbReference>
<dbReference type="PANTHER" id="PTHR10133">
    <property type="entry name" value="DNA POLYMERASE I"/>
    <property type="match status" value="1"/>
</dbReference>
<dbReference type="SUPFAM" id="SSF47807">
    <property type="entry name" value="5' to 3' exonuclease, C-terminal subdomain"/>
    <property type="match status" value="1"/>
</dbReference>
<dbReference type="FunFam" id="1.10.150.20:FF:000002">
    <property type="entry name" value="DNA polymerase I"/>
    <property type="match status" value="1"/>
</dbReference>
<evidence type="ECO:0000256" key="5">
    <source>
        <dbReference type="ARBA" id="ARBA00020311"/>
    </source>
</evidence>
<dbReference type="InterPro" id="IPR036397">
    <property type="entry name" value="RNaseH_sf"/>
</dbReference>
<keyword evidence="21" id="KW-1185">Reference proteome</keyword>
<evidence type="ECO:0000256" key="2">
    <source>
        <dbReference type="ARBA" id="ARBA00007705"/>
    </source>
</evidence>
<keyword evidence="10 17" id="KW-0227">DNA damage</keyword>
<dbReference type="GO" id="GO:0006261">
    <property type="term" value="P:DNA-templated DNA replication"/>
    <property type="evidence" value="ECO:0007669"/>
    <property type="project" value="UniProtKB-UniRule"/>
</dbReference>
<dbReference type="SUPFAM" id="SSF53098">
    <property type="entry name" value="Ribonuclease H-like"/>
    <property type="match status" value="1"/>
</dbReference>
<dbReference type="GO" id="GO:0008409">
    <property type="term" value="F:5'-3' exonuclease activity"/>
    <property type="evidence" value="ECO:0007669"/>
    <property type="project" value="UniProtKB-UniRule"/>
</dbReference>
<keyword evidence="7 17" id="KW-0548">Nucleotidyltransferase</keyword>
<keyword evidence="12 17" id="KW-0239">DNA-directed DNA polymerase</keyword>
<dbReference type="InterPro" id="IPR019760">
    <property type="entry name" value="DNA-dir_DNA_pol_A_CS"/>
</dbReference>
<dbReference type="SMART" id="SM00279">
    <property type="entry name" value="HhH2"/>
    <property type="match status" value="1"/>
</dbReference>
<dbReference type="InterPro" id="IPR002421">
    <property type="entry name" value="5-3_exonuclease"/>
</dbReference>
<sequence>MLTKASTLIIDGYGFAFRSFHIQPPLTYKDFPVGCIYGFTSMLLKLINDFQPQRAAVVFDHAGPTFRHEIYPEYKQHRPPVPEALKMQLPLLRDAASALNFKVLEAAGFEADDIIASLAKKANSKGDRAIIISSDKDLMQLVNDKVWMFDPVNQIYIKLDEVVKKFGVTPAQMLDYLSIVGDSADNVPGIKGLGPKAASSLLQEFGNLENIYANLDKLPENKRKELLVQGKNNAFLSAKLVKLHDELEVPWEDLVWTQPAGENIFDFLQKYGFKSLVPRAEKIFQLQQAHKYSQGDTNRTISTQIIDDSKKLNEIKENIDEQGVTGLIIKDNQVFLSYQSNIVYEFNLEGVFLDFVIDLLANESVIKITYDLKQMMYTLRHIGTFEFKACHDVMLMYYVLSAGNKQLNLADIISKIFDINCNGYVLNGNSCAFLPDLYSSLQQKLFQNKALYLYNQIDLPLTYTLFKIEKEGCIIDVDKMQELSNEFSKQLDVIEDKIISIAEKKFNIASAKQLGEVLFDHLKLPGAKKSGKSQSYVTDISTLSTLARQGYEIANLVIQWRHLAKLKNTYTDSLPLQINTKTGKLHTHFLQTSTTTGRLSSIEPNLQNIPIKTDEGLMIRKAFIAPKGYKLISGDYSQIELRVLAEVAKIESMQEAFRQNQDIHTITASEMFHIPRTQVTSELRRKAKAINFGIIYGISGYGLGQNLSIPTKEADTYIKSYFAKYPGIEEYCKTTKSFAYKHGFVQNFLGRKCFVPGINDRNFQIKSLAERAAINAPIQSLAADITKIALINLDKILEKEKFETKIILQIHDEILLIAPEHEVLKVAPVIKSCMEKAFNMPLFVDIKVGQNWSEMKGI</sequence>
<dbReference type="InterPro" id="IPR036279">
    <property type="entry name" value="5-3_exonuclease_C_sf"/>
</dbReference>
<evidence type="ECO:0000256" key="12">
    <source>
        <dbReference type="ARBA" id="ARBA00022932"/>
    </source>
</evidence>
<keyword evidence="6 17" id="KW-0808">Transferase</keyword>
<evidence type="ECO:0000256" key="11">
    <source>
        <dbReference type="ARBA" id="ARBA00022839"/>
    </source>
</evidence>
<dbReference type="SMART" id="SM00482">
    <property type="entry name" value="POLAc"/>
    <property type="match status" value="1"/>
</dbReference>
<keyword evidence="11 17" id="KW-0269">Exonuclease</keyword>
<evidence type="ECO:0000256" key="17">
    <source>
        <dbReference type="RuleBase" id="RU004460"/>
    </source>
</evidence>
<feature type="domain" description="DNA-directed DNA polymerase family A palm" evidence="19">
    <location>
        <begin position="616"/>
        <end position="822"/>
    </location>
</feature>
<evidence type="ECO:0000256" key="3">
    <source>
        <dbReference type="ARBA" id="ARBA00011541"/>
    </source>
</evidence>
<reference evidence="20 21" key="1">
    <citation type="submission" date="2018-03" db="EMBL/GenBank/DDBJ databases">
        <title>A gene transfer event suggests a long-term partnership between eustigmatophyte algae and a novel lineage of endosymbiotic bacteria.</title>
        <authorList>
            <person name="Yurchenko T."/>
            <person name="Sevcikova T."/>
            <person name="Pribyl P."/>
            <person name="El Karkouri K."/>
            <person name="Klimes V."/>
            <person name="Amaral R."/>
            <person name="Zbrankova V."/>
            <person name="Kim E."/>
            <person name="Raoult D."/>
            <person name="Santos L.M.A."/>
            <person name="Elias M."/>
        </authorList>
    </citation>
    <scope>NUCLEOTIDE SEQUENCE [LARGE SCALE GENOMIC DNA]</scope>
    <source>
        <strain evidence="20">CCALA 838</strain>
    </source>
</reference>
<dbReference type="InterPro" id="IPR020046">
    <property type="entry name" value="5-3_exonucl_a-hlix_arch_N"/>
</dbReference>
<evidence type="ECO:0000256" key="13">
    <source>
        <dbReference type="ARBA" id="ARBA00023125"/>
    </source>
</evidence>
<dbReference type="CDD" id="cd09898">
    <property type="entry name" value="H3TH_53EXO"/>
    <property type="match status" value="1"/>
</dbReference>
<dbReference type="SMART" id="SM00475">
    <property type="entry name" value="53EXOc"/>
    <property type="match status" value="1"/>
</dbReference>
<dbReference type="GO" id="GO:0003887">
    <property type="term" value="F:DNA-directed DNA polymerase activity"/>
    <property type="evidence" value="ECO:0007669"/>
    <property type="project" value="UniProtKB-UniRule"/>
</dbReference>
<dbReference type="PROSITE" id="PS00447">
    <property type="entry name" value="DNA_POLYMERASE_A"/>
    <property type="match status" value="1"/>
</dbReference>
<dbReference type="InterPro" id="IPR008918">
    <property type="entry name" value="HhH2"/>
</dbReference>
<dbReference type="InterPro" id="IPR020045">
    <property type="entry name" value="DNA_polI_H3TH"/>
</dbReference>
<dbReference type="InterPro" id="IPR001098">
    <property type="entry name" value="DNA-dir_DNA_pol_A_palm_dom"/>
</dbReference>
<dbReference type="PANTHER" id="PTHR10133:SF27">
    <property type="entry name" value="DNA POLYMERASE NU"/>
    <property type="match status" value="1"/>
</dbReference>
<dbReference type="GO" id="GO:0003677">
    <property type="term" value="F:DNA binding"/>
    <property type="evidence" value="ECO:0007669"/>
    <property type="project" value="UniProtKB-UniRule"/>
</dbReference>
<evidence type="ECO:0000256" key="8">
    <source>
        <dbReference type="ARBA" id="ARBA00022705"/>
    </source>
</evidence>
<organism evidence="20 21">
    <name type="scientific">Candidatus Phycorickettsia trachydisci</name>
    <dbReference type="NCBI Taxonomy" id="2115978"/>
    <lineage>
        <taxon>Bacteria</taxon>
        <taxon>Pseudomonadati</taxon>
        <taxon>Pseudomonadota</taxon>
        <taxon>Alphaproteobacteria</taxon>
        <taxon>Rickettsiales</taxon>
        <taxon>Rickettsiaceae</taxon>
        <taxon>Candidatus Phycorickettsia</taxon>
    </lineage>
</organism>
<evidence type="ECO:0000256" key="4">
    <source>
        <dbReference type="ARBA" id="ARBA00012417"/>
    </source>
</evidence>
<dbReference type="InterPro" id="IPR043502">
    <property type="entry name" value="DNA/RNA_pol_sf"/>
</dbReference>
<evidence type="ECO:0000259" key="19">
    <source>
        <dbReference type="SMART" id="SM00482"/>
    </source>
</evidence>
<protein>
    <recommendedName>
        <fullName evidence="5 16">DNA polymerase I</fullName>
        <ecNumber evidence="4 16">2.7.7.7</ecNumber>
    </recommendedName>
</protein>
<evidence type="ECO:0000256" key="14">
    <source>
        <dbReference type="ARBA" id="ARBA00023204"/>
    </source>
</evidence>
<dbReference type="InterPro" id="IPR018320">
    <property type="entry name" value="DNA_polymerase_1"/>
</dbReference>
<comment type="catalytic activity">
    <reaction evidence="15 17">
        <text>DNA(n) + a 2'-deoxyribonucleoside 5'-triphosphate = DNA(n+1) + diphosphate</text>
        <dbReference type="Rhea" id="RHEA:22508"/>
        <dbReference type="Rhea" id="RHEA-COMP:17339"/>
        <dbReference type="Rhea" id="RHEA-COMP:17340"/>
        <dbReference type="ChEBI" id="CHEBI:33019"/>
        <dbReference type="ChEBI" id="CHEBI:61560"/>
        <dbReference type="ChEBI" id="CHEBI:173112"/>
        <dbReference type="EC" id="2.7.7.7"/>
    </reaction>
</comment>
<evidence type="ECO:0000256" key="9">
    <source>
        <dbReference type="ARBA" id="ARBA00022722"/>
    </source>
</evidence>
<dbReference type="CDD" id="cd09859">
    <property type="entry name" value="PIN_53EXO"/>
    <property type="match status" value="1"/>
</dbReference>
<evidence type="ECO:0000256" key="10">
    <source>
        <dbReference type="ARBA" id="ARBA00022763"/>
    </source>
</evidence>
<proteinExistence type="inferred from homology"/>
<keyword evidence="14 17" id="KW-0234">DNA repair</keyword>
<evidence type="ECO:0000256" key="16">
    <source>
        <dbReference type="NCBIfam" id="TIGR00593"/>
    </source>
</evidence>
<keyword evidence="13 17" id="KW-0238">DNA-binding</keyword>
<accession>A0A2P1P7I9</accession>
<dbReference type="SUPFAM" id="SSF88723">
    <property type="entry name" value="PIN domain-like"/>
    <property type="match status" value="1"/>
</dbReference>
<dbReference type="KEGG" id="ptc:phytr_2760"/>
<evidence type="ECO:0000313" key="21">
    <source>
        <dbReference type="Proteomes" id="UP000241762"/>
    </source>
</evidence>
<dbReference type="InterPro" id="IPR012337">
    <property type="entry name" value="RNaseH-like_sf"/>
</dbReference>
<dbReference type="Gene3D" id="3.30.420.10">
    <property type="entry name" value="Ribonuclease H-like superfamily/Ribonuclease H"/>
    <property type="match status" value="1"/>
</dbReference>
<dbReference type="PRINTS" id="PR00868">
    <property type="entry name" value="DNAPOLI"/>
</dbReference>
<dbReference type="FunFam" id="1.10.150.20:FF:000003">
    <property type="entry name" value="DNA polymerase I"/>
    <property type="match status" value="1"/>
</dbReference>
<dbReference type="Gene3D" id="3.30.70.370">
    <property type="match status" value="1"/>
</dbReference>
<dbReference type="OrthoDB" id="9806424at2"/>
<evidence type="ECO:0000259" key="18">
    <source>
        <dbReference type="SMART" id="SM00475"/>
    </source>
</evidence>
<dbReference type="NCBIfam" id="TIGR00593">
    <property type="entry name" value="pola"/>
    <property type="match status" value="1"/>
</dbReference>
<dbReference type="Pfam" id="PF02739">
    <property type="entry name" value="5_3_exonuc_N"/>
    <property type="match status" value="1"/>
</dbReference>
<keyword evidence="9" id="KW-0540">Nuclease</keyword>
<keyword evidence="17" id="KW-0378">Hydrolase</keyword>
<evidence type="ECO:0000256" key="15">
    <source>
        <dbReference type="ARBA" id="ARBA00049244"/>
    </source>
</evidence>
<dbReference type="EMBL" id="CP027845">
    <property type="protein sequence ID" value="AVP87232.1"/>
    <property type="molecule type" value="Genomic_DNA"/>
</dbReference>
<dbReference type="Pfam" id="PF00476">
    <property type="entry name" value="DNA_pol_A"/>
    <property type="match status" value="1"/>
</dbReference>
<evidence type="ECO:0000256" key="7">
    <source>
        <dbReference type="ARBA" id="ARBA00022695"/>
    </source>
</evidence>
<dbReference type="GO" id="GO:0006302">
    <property type="term" value="P:double-strand break repair"/>
    <property type="evidence" value="ECO:0007669"/>
    <property type="project" value="TreeGrafter"/>
</dbReference>
<dbReference type="RefSeq" id="WP_106874100.1">
    <property type="nucleotide sequence ID" value="NZ_CP027845.1"/>
</dbReference>
<evidence type="ECO:0000256" key="6">
    <source>
        <dbReference type="ARBA" id="ARBA00022679"/>
    </source>
</evidence>
<dbReference type="NCBIfam" id="NF004397">
    <property type="entry name" value="PRK05755.1"/>
    <property type="match status" value="1"/>
</dbReference>
<evidence type="ECO:0000256" key="1">
    <source>
        <dbReference type="ARBA" id="ARBA00002703"/>
    </source>
</evidence>
<comment type="subunit">
    <text evidence="3">Single-chain monomer with multiple functions.</text>
</comment>
<dbReference type="EC" id="2.7.7.7" evidence="4 16"/>
<gene>
    <name evidence="17" type="primary">polA</name>
    <name evidence="20" type="ORF">phytr_2760</name>
</gene>
<name>A0A2P1P7I9_9RICK</name>
<dbReference type="InterPro" id="IPR002298">
    <property type="entry name" value="DNA_polymerase_A"/>
</dbReference>
<dbReference type="Pfam" id="PF01367">
    <property type="entry name" value="5_3_exonuc"/>
    <property type="match status" value="1"/>
</dbReference>
<comment type="function">
    <text evidence="1 17">In addition to polymerase activity, this DNA polymerase exhibits 5'-3' exonuclease activity.</text>
</comment>
<feature type="domain" description="5'-3' exonuclease" evidence="18">
    <location>
        <begin position="3"/>
        <end position="257"/>
    </location>
</feature>
<dbReference type="InterPro" id="IPR029060">
    <property type="entry name" value="PIN-like_dom_sf"/>
</dbReference>
<dbReference type="SUPFAM" id="SSF56672">
    <property type="entry name" value="DNA/RNA polymerases"/>
    <property type="match status" value="1"/>
</dbReference>
<evidence type="ECO:0000313" key="20">
    <source>
        <dbReference type="EMBL" id="AVP87232.1"/>
    </source>
</evidence>
<dbReference type="Gene3D" id="1.20.1060.10">
    <property type="entry name" value="Taq DNA Polymerase, Chain T, domain 4"/>
    <property type="match status" value="1"/>
</dbReference>
<dbReference type="CDD" id="cd08637">
    <property type="entry name" value="DNA_pol_A_pol_I_C"/>
    <property type="match status" value="1"/>
</dbReference>
<keyword evidence="8 17" id="KW-0235">DNA replication</keyword>